<dbReference type="OrthoDB" id="5768843at2"/>
<evidence type="ECO:0000256" key="2">
    <source>
        <dbReference type="SAM" id="SignalP"/>
    </source>
</evidence>
<evidence type="ECO:0000313" key="3">
    <source>
        <dbReference type="EMBL" id="KKO46323.1"/>
    </source>
</evidence>
<keyword evidence="2" id="KW-0732">Signal</keyword>
<dbReference type="RefSeq" id="WP_046556764.1">
    <property type="nucleotide sequence ID" value="NZ_LAHO01000004.1"/>
</dbReference>
<keyword evidence="1" id="KW-0812">Transmembrane</keyword>
<evidence type="ECO:0008006" key="5">
    <source>
        <dbReference type="Google" id="ProtNLM"/>
    </source>
</evidence>
<keyword evidence="4" id="KW-1185">Reference proteome</keyword>
<feature type="chain" id="PRO_5005644735" description="PEP-CTERM protein-sorting domain-containing protein" evidence="2">
    <location>
        <begin position="26"/>
        <end position="168"/>
    </location>
</feature>
<evidence type="ECO:0000313" key="4">
    <source>
        <dbReference type="Proteomes" id="UP000034228"/>
    </source>
</evidence>
<name>A0A0M2VB03_9GAMM</name>
<feature type="transmembrane region" description="Helical" evidence="1">
    <location>
        <begin position="143"/>
        <end position="163"/>
    </location>
</feature>
<proteinExistence type="predicted"/>
<comment type="caution">
    <text evidence="3">The sequence shown here is derived from an EMBL/GenBank/DDBJ whole genome shotgun (WGS) entry which is preliminary data.</text>
</comment>
<accession>A0A0M2VB03</accession>
<feature type="signal peptide" evidence="2">
    <location>
        <begin position="1"/>
        <end position="25"/>
    </location>
</feature>
<reference evidence="3 4" key="1">
    <citation type="submission" date="2015-03" db="EMBL/GenBank/DDBJ databases">
        <title>Draft genome sequences of two protease-producing strains of Arsukibacterium isolated from two cold and alkaline environments.</title>
        <authorList>
            <person name="Lylloff J.E."/>
            <person name="Skov L.B."/>
            <person name="Jepsen M."/>
            <person name="Hallin P.F."/>
            <person name="Sorensen S.J."/>
            <person name="Stougaard P."/>
            <person name="Glaring M.A."/>
        </authorList>
    </citation>
    <scope>NUCLEOTIDE SEQUENCE [LARGE SCALE GENOMIC DNA]</scope>
    <source>
        <strain evidence="3 4">GCM72</strain>
    </source>
</reference>
<sequence length="168" mass="18320">MFKSVFLTLALLVASAVVMPQTAQAGLIITQQFQFEDGTDFGVISIDIDQIDEFGNVLDWQLFELFGFTIGESFLFVADFDPLNLAAGFSFLSFDVNDISGSFAFDGFWESAFGEGFMSIFTTAGDFLDAGIFIMGPATITSVAVAEPAAWLLMLSAGFGLLIRRRQR</sequence>
<protein>
    <recommendedName>
        <fullName evidence="5">PEP-CTERM protein-sorting domain-containing protein</fullName>
    </recommendedName>
</protein>
<dbReference type="Proteomes" id="UP000034228">
    <property type="component" value="Unassembled WGS sequence"/>
</dbReference>
<gene>
    <name evidence="3" type="ORF">WG68_06015</name>
</gene>
<dbReference type="EMBL" id="LAHO01000004">
    <property type="protein sequence ID" value="KKO46323.1"/>
    <property type="molecule type" value="Genomic_DNA"/>
</dbReference>
<organism evidence="3 4">
    <name type="scientific">Arsukibacterium ikkense</name>
    <dbReference type="NCBI Taxonomy" id="336831"/>
    <lineage>
        <taxon>Bacteria</taxon>
        <taxon>Pseudomonadati</taxon>
        <taxon>Pseudomonadota</taxon>
        <taxon>Gammaproteobacteria</taxon>
        <taxon>Chromatiales</taxon>
        <taxon>Chromatiaceae</taxon>
        <taxon>Arsukibacterium</taxon>
    </lineage>
</organism>
<dbReference type="STRING" id="336831.WG68_06015"/>
<dbReference type="AlphaFoldDB" id="A0A0M2VB03"/>
<keyword evidence="1" id="KW-1133">Transmembrane helix</keyword>
<keyword evidence="1" id="KW-0472">Membrane</keyword>
<evidence type="ECO:0000256" key="1">
    <source>
        <dbReference type="SAM" id="Phobius"/>
    </source>
</evidence>